<evidence type="ECO:0000256" key="2">
    <source>
        <dbReference type="ARBA" id="ARBA00022475"/>
    </source>
</evidence>
<organism evidence="7 8">
    <name type="scientific">Dactylosporangium vinaceum</name>
    <dbReference type="NCBI Taxonomy" id="53362"/>
    <lineage>
        <taxon>Bacteria</taxon>
        <taxon>Bacillati</taxon>
        <taxon>Actinomycetota</taxon>
        <taxon>Actinomycetes</taxon>
        <taxon>Micromonosporales</taxon>
        <taxon>Micromonosporaceae</taxon>
        <taxon>Dactylosporangium</taxon>
    </lineage>
</organism>
<feature type="transmembrane region" description="Helical" evidence="6">
    <location>
        <begin position="173"/>
        <end position="194"/>
    </location>
</feature>
<comment type="subcellular location">
    <subcellularLocation>
        <location evidence="1">Cell membrane</location>
        <topology evidence="1">Multi-pass membrane protein</topology>
    </subcellularLocation>
</comment>
<evidence type="ECO:0000256" key="6">
    <source>
        <dbReference type="SAM" id="Phobius"/>
    </source>
</evidence>
<name>A0ABV5M451_9ACTN</name>
<dbReference type="EMBL" id="JBHMCA010000021">
    <property type="protein sequence ID" value="MFB9443493.1"/>
    <property type="molecule type" value="Genomic_DNA"/>
</dbReference>
<feature type="transmembrane region" description="Helical" evidence="6">
    <location>
        <begin position="139"/>
        <end position="161"/>
    </location>
</feature>
<reference evidence="7 8" key="1">
    <citation type="submission" date="2024-09" db="EMBL/GenBank/DDBJ databases">
        <authorList>
            <person name="Sun Q."/>
            <person name="Mori K."/>
        </authorList>
    </citation>
    <scope>NUCLEOTIDE SEQUENCE [LARGE SCALE GENOMIC DNA]</scope>
    <source>
        <strain evidence="7 8">JCM 3307</strain>
    </source>
</reference>
<evidence type="ECO:0000313" key="8">
    <source>
        <dbReference type="Proteomes" id="UP001589608"/>
    </source>
</evidence>
<accession>A0ABV5M451</accession>
<comment type="caution">
    <text evidence="7">The sequence shown here is derived from an EMBL/GenBank/DDBJ whole genome shotgun (WGS) entry which is preliminary data.</text>
</comment>
<keyword evidence="2" id="KW-1003">Cell membrane</keyword>
<feature type="transmembrane region" description="Helical" evidence="6">
    <location>
        <begin position="106"/>
        <end position="127"/>
    </location>
</feature>
<dbReference type="Pfam" id="PF09678">
    <property type="entry name" value="Caa3_CtaG"/>
    <property type="match status" value="1"/>
</dbReference>
<protein>
    <submittedName>
        <fullName evidence="7">Cytochrome c oxidase assembly protein</fullName>
    </submittedName>
</protein>
<evidence type="ECO:0000256" key="4">
    <source>
        <dbReference type="ARBA" id="ARBA00022989"/>
    </source>
</evidence>
<evidence type="ECO:0000256" key="1">
    <source>
        <dbReference type="ARBA" id="ARBA00004651"/>
    </source>
</evidence>
<evidence type="ECO:0000313" key="7">
    <source>
        <dbReference type="EMBL" id="MFB9443493.1"/>
    </source>
</evidence>
<feature type="transmembrane region" description="Helical" evidence="6">
    <location>
        <begin position="62"/>
        <end position="86"/>
    </location>
</feature>
<evidence type="ECO:0000256" key="3">
    <source>
        <dbReference type="ARBA" id="ARBA00022692"/>
    </source>
</evidence>
<evidence type="ECO:0000256" key="5">
    <source>
        <dbReference type="ARBA" id="ARBA00023136"/>
    </source>
</evidence>
<keyword evidence="3 6" id="KW-0812">Transmembrane</keyword>
<proteinExistence type="predicted"/>
<dbReference type="RefSeq" id="WP_223095560.1">
    <property type="nucleotide sequence ID" value="NZ_CP061913.1"/>
</dbReference>
<gene>
    <name evidence="7" type="ORF">ACFFTR_10405</name>
</gene>
<dbReference type="InterPro" id="IPR019108">
    <property type="entry name" value="Caa3_assmbl_CtaG-rel"/>
</dbReference>
<keyword evidence="8" id="KW-1185">Reference proteome</keyword>
<keyword evidence="5 6" id="KW-0472">Membrane</keyword>
<sequence length="261" mass="27530">MIAWLLGAAAGAYLAGVVAVHHRGRSWPPERAAAWIAGVAAAAAALTGPLPESAHHHFTAHMAVHLLLGMIAPLLLVSAAPVTLALKALPVHPARTLAHLLTSTPAAVLAHPVTAAVLDAGGLWALYTTGLYRAMAGHPWLHLLVHAHILVAGYLLTAATIGVDPVRHRPSRAIRTAALLGFLTAHAILAKYLYAHPPAGVLPGDARAGAQLMYYGGDIVDAVLIALFCLQWYRAAGPTNPLQREPVWRTTRVTGRSRRAR</sequence>
<keyword evidence="4 6" id="KW-1133">Transmembrane helix</keyword>
<dbReference type="Proteomes" id="UP001589608">
    <property type="component" value="Unassembled WGS sequence"/>
</dbReference>